<reference evidence="3" key="1">
    <citation type="journal article" date="2007" name="Plant Cell">
        <title>Dothideomycete-plant interactions illuminated by genome sequencing and EST analysis of the wheat pathogen Stagonospora nodorum.</title>
        <authorList>
            <person name="Hane J.K."/>
            <person name="Lowe R.G."/>
            <person name="Solomon P.S."/>
            <person name="Tan K.C."/>
            <person name="Schoch C.L."/>
            <person name="Spatafora J.W."/>
            <person name="Crous P.W."/>
            <person name="Kodira C."/>
            <person name="Birren B.W."/>
            <person name="Galagan J.E."/>
            <person name="Torriani S.F."/>
            <person name="McDonald B.A."/>
            <person name="Oliver R.P."/>
        </authorList>
    </citation>
    <scope>NUCLEOTIDE SEQUENCE [LARGE SCALE GENOMIC DNA]</scope>
    <source>
        <strain evidence="3">SN15 / ATCC MYA-4574 / FGSC 10173</strain>
    </source>
</reference>
<dbReference type="GeneID" id="5968813"/>
<dbReference type="eggNOG" id="ENOG502RI1N">
    <property type="taxonomic scope" value="Eukaryota"/>
</dbReference>
<feature type="region of interest" description="Disordered" evidence="1">
    <location>
        <begin position="218"/>
        <end position="334"/>
    </location>
</feature>
<dbReference type="Proteomes" id="UP000001055">
    <property type="component" value="Unassembled WGS sequence"/>
</dbReference>
<sequence length="618" mass="66483">MAELTCGFVFRTSQSHILPAHSTELSVYTLASQAAHFPDEHPVVAHNVAALYIAPFPLVSCSGGDLAQILTPCLPDGSKGKVQSGALLTTFQASHICHSFLASPTAMAFKPPGKTKSNKVACLEWGRLDPFNPDRIQLEQNLANTGRQIEAEIKTAQDQISHWKTDIASKACADDKQKVHSYLHPVADMTPTVDPPLDYAGLLEKVAALRLQETKSFRRRAASPIDDDRGAKRRRVSDTTTNNGGGSRSTQNTSHRDERPTERISAVPQTSDFVAQQLATPKASENGQFGRSGSSHITLGSGSSVLDIGQSGRDQVLQARPGPPCPPGRATTPCSKDAVTALSKTPIKSHAPLAPLRSLSSGPAAPCQEIDTTCAAAWRNPSPPSRSASMGAPATTAKHRVPATIVKPFSVLPDREHRASSQSILPGSTQQSPRTTPLPERRASQDTGAAVGQAKTALPRRETRSRAPRAPTIMGDPMLTPIADLASARQRYIPMVTVPVQGKTGVTWRDPSAVKPELVEILAREFYNAINDTEKRKQWARYKPGEASCVLSYVVGRGAYKSTFPGAFRACDYCTRLNRPCVKIISMNGVDALGFHPLPSAIRKTNNHLALGFFVNSK</sequence>
<dbReference type="RefSeq" id="XP_001791968.1">
    <property type="nucleotide sequence ID" value="XM_001791916.1"/>
</dbReference>
<name>Q0V3T8_PHANO</name>
<dbReference type="HOGENOM" id="CLU_442194_0_0_1"/>
<evidence type="ECO:0000256" key="1">
    <source>
        <dbReference type="SAM" id="MobiDB-lite"/>
    </source>
</evidence>
<gene>
    <name evidence="2" type="ORF">SNOG_01326</name>
</gene>
<feature type="compositionally biased region" description="Polar residues" evidence="1">
    <location>
        <begin position="267"/>
        <end position="304"/>
    </location>
</feature>
<organism evidence="2 3">
    <name type="scientific">Phaeosphaeria nodorum (strain SN15 / ATCC MYA-4574 / FGSC 10173)</name>
    <name type="common">Glume blotch fungus</name>
    <name type="synonym">Parastagonospora nodorum</name>
    <dbReference type="NCBI Taxonomy" id="321614"/>
    <lineage>
        <taxon>Eukaryota</taxon>
        <taxon>Fungi</taxon>
        <taxon>Dikarya</taxon>
        <taxon>Ascomycota</taxon>
        <taxon>Pezizomycotina</taxon>
        <taxon>Dothideomycetes</taxon>
        <taxon>Pleosporomycetidae</taxon>
        <taxon>Pleosporales</taxon>
        <taxon>Pleosporineae</taxon>
        <taxon>Phaeosphaeriaceae</taxon>
        <taxon>Parastagonospora</taxon>
    </lineage>
</organism>
<evidence type="ECO:0000313" key="2">
    <source>
        <dbReference type="EMBL" id="EAT90975.1"/>
    </source>
</evidence>
<dbReference type="VEuPathDB" id="FungiDB:JI435_013260"/>
<protein>
    <submittedName>
        <fullName evidence="2">Uncharacterized protein</fullName>
    </submittedName>
</protein>
<dbReference type="AlphaFoldDB" id="Q0V3T8"/>
<feature type="compositionally biased region" description="Polar residues" evidence="1">
    <location>
        <begin position="420"/>
        <end position="435"/>
    </location>
</feature>
<dbReference type="KEGG" id="pno:SNOG_01326"/>
<evidence type="ECO:0000313" key="3">
    <source>
        <dbReference type="Proteomes" id="UP000001055"/>
    </source>
</evidence>
<accession>Q0V3T8</accession>
<dbReference type="EMBL" id="CH445326">
    <property type="protein sequence ID" value="EAT90975.1"/>
    <property type="molecule type" value="Genomic_DNA"/>
</dbReference>
<proteinExistence type="predicted"/>
<feature type="region of interest" description="Disordered" evidence="1">
    <location>
        <begin position="379"/>
        <end position="476"/>
    </location>
</feature>
<dbReference type="InParanoid" id="Q0V3T8"/>